<reference evidence="1" key="2">
    <citation type="journal article" date="2021" name="PeerJ">
        <title>Extensive microbial diversity within the chicken gut microbiome revealed by metagenomics and culture.</title>
        <authorList>
            <person name="Gilroy R."/>
            <person name="Ravi A."/>
            <person name="Getino M."/>
            <person name="Pursley I."/>
            <person name="Horton D.L."/>
            <person name="Alikhan N.F."/>
            <person name="Baker D."/>
            <person name="Gharbi K."/>
            <person name="Hall N."/>
            <person name="Watson M."/>
            <person name="Adriaenssens E.M."/>
            <person name="Foster-Nyarko E."/>
            <person name="Jarju S."/>
            <person name="Secka A."/>
            <person name="Antonio M."/>
            <person name="Oren A."/>
            <person name="Chaudhuri R.R."/>
            <person name="La Ragione R."/>
            <person name="Hildebrand F."/>
            <person name="Pallen M.J."/>
        </authorList>
    </citation>
    <scope>NUCLEOTIDE SEQUENCE</scope>
    <source>
        <strain evidence="1">ChiSxjej1B13-7958</strain>
    </source>
</reference>
<reference evidence="1" key="1">
    <citation type="submission" date="2020-10" db="EMBL/GenBank/DDBJ databases">
        <authorList>
            <person name="Gilroy R."/>
        </authorList>
    </citation>
    <scope>NUCLEOTIDE SEQUENCE</scope>
    <source>
        <strain evidence="1">ChiSxjej1B13-7958</strain>
    </source>
</reference>
<dbReference type="SUPFAM" id="SSF53756">
    <property type="entry name" value="UDP-Glycosyltransferase/glycogen phosphorylase"/>
    <property type="match status" value="1"/>
</dbReference>
<protein>
    <submittedName>
        <fullName evidence="1">Glycosyltransferase family 4 protein</fullName>
    </submittedName>
</protein>
<dbReference type="EMBL" id="DVGZ01000128">
    <property type="protein sequence ID" value="HIR48303.1"/>
    <property type="molecule type" value="Genomic_DNA"/>
</dbReference>
<evidence type="ECO:0000313" key="2">
    <source>
        <dbReference type="Proteomes" id="UP000824242"/>
    </source>
</evidence>
<comment type="caution">
    <text evidence="1">The sequence shown here is derived from an EMBL/GenBank/DDBJ whole genome shotgun (WGS) entry which is preliminary data.</text>
</comment>
<proteinExistence type="predicted"/>
<dbReference type="Gene3D" id="3.40.50.2000">
    <property type="entry name" value="Glycogen Phosphorylase B"/>
    <property type="match status" value="1"/>
</dbReference>
<dbReference type="AlphaFoldDB" id="A0A9D1AQ73"/>
<evidence type="ECO:0000313" key="1">
    <source>
        <dbReference type="EMBL" id="HIR48303.1"/>
    </source>
</evidence>
<sequence length="391" mass="44240">MSEKKKFLYAATVSTAMQYSGILRKIAGQTAGMARLGWNASYTCVEENCLLRRTGEQEERFPFPACTRWSEQQKHLANAIGALLEEDPCDMVYIKGFLTNPYHRMIAKAAKQANPSCRVVFEVATYPYWGEYKRFFRVDMQKKNARAFLGHVKEVLQHAGTTLTFSRYVDTVVTFGEQTDSLWGIPAINVDNGVEVDAIPLREDRAPRDSIHLLGVVGTSVVHGYERVLQGMQAYREKENGMPVFFRVVGNNETIVDLKRMAASLGLGDRVEFLGYKNAAELAQLYCESDVGISPLAEYRVGLNRLSPLKSREYLASGLPLFFAYEDSLLTPDLPFVKIFPNDPSPIDIEEVVDFVSACRADPELPEKERRFAKEHFDWEIIMKQILDFTG</sequence>
<organism evidence="1 2">
    <name type="scientific">Candidatus Caccousia avicola</name>
    <dbReference type="NCBI Taxonomy" id="2840721"/>
    <lineage>
        <taxon>Bacteria</taxon>
        <taxon>Bacillati</taxon>
        <taxon>Bacillota</taxon>
        <taxon>Clostridia</taxon>
        <taxon>Eubacteriales</taxon>
        <taxon>Oscillospiraceae</taxon>
        <taxon>Oscillospiraceae incertae sedis</taxon>
        <taxon>Candidatus Caccousia</taxon>
    </lineage>
</organism>
<accession>A0A9D1AQ73</accession>
<name>A0A9D1AQ73_9FIRM</name>
<dbReference type="Proteomes" id="UP000824242">
    <property type="component" value="Unassembled WGS sequence"/>
</dbReference>
<gene>
    <name evidence="1" type="ORF">IAB89_11745</name>
</gene>
<dbReference type="Pfam" id="PF13692">
    <property type="entry name" value="Glyco_trans_1_4"/>
    <property type="match status" value="1"/>
</dbReference>